<sequence>MPVTITVPEETTARFVVAADRVPRDIPAVIRRALPVPHANAVADRLGTPGLMITVHPADSAPWRLRHAAGVDPADVAAIARATRHIGVTSVMPVDDLPLALHLARATALAIAEEVCGVPVDVDTDRILPALRPGDFVLADEWLGAYLPPYRNGGLCEAGPGNGESCACVRLRSRGLRRFGIPELEINDVSCTLDVAALNVLRTTAQRLLPLGRHPGRHTVSSEPALTGTDFAAFWGGRKPMWDDAPVPVRLTEAGPGRLAIEQPSDFPGALNDWLWDELPMVLHQVLSCEPARTPATSPPGG</sequence>
<proteinExistence type="predicted"/>
<name>A0ABR9JZX6_9ACTN</name>
<comment type="caution">
    <text evidence="1">The sequence shown here is derived from an EMBL/GenBank/DDBJ whole genome shotgun (WGS) entry which is preliminary data.</text>
</comment>
<keyword evidence="2" id="KW-1185">Reference proteome</keyword>
<dbReference type="RefSeq" id="WP_192761820.1">
    <property type="nucleotide sequence ID" value="NZ_JADBDZ010000001.1"/>
</dbReference>
<reference evidence="1 2" key="1">
    <citation type="submission" date="2020-10" db="EMBL/GenBank/DDBJ databases">
        <title>Sequencing the genomes of 1000 actinobacteria strains.</title>
        <authorList>
            <person name="Klenk H.-P."/>
        </authorList>
    </citation>
    <scope>NUCLEOTIDE SEQUENCE [LARGE SCALE GENOMIC DNA]</scope>
    <source>
        <strain evidence="1 2">DSM 46744</strain>
    </source>
</reference>
<dbReference type="Proteomes" id="UP000627838">
    <property type="component" value="Unassembled WGS sequence"/>
</dbReference>
<dbReference type="EMBL" id="JADBDZ010000001">
    <property type="protein sequence ID" value="MBE1535665.1"/>
    <property type="molecule type" value="Genomic_DNA"/>
</dbReference>
<evidence type="ECO:0000313" key="1">
    <source>
        <dbReference type="EMBL" id="MBE1535665.1"/>
    </source>
</evidence>
<accession>A0ABR9JZX6</accession>
<protein>
    <recommendedName>
        <fullName evidence="3">DUF362 domain-containing protein</fullName>
    </recommendedName>
</protein>
<organism evidence="1 2">
    <name type="scientific">Actinomadura algeriensis</name>
    <dbReference type="NCBI Taxonomy" id="1679523"/>
    <lineage>
        <taxon>Bacteria</taxon>
        <taxon>Bacillati</taxon>
        <taxon>Actinomycetota</taxon>
        <taxon>Actinomycetes</taxon>
        <taxon>Streptosporangiales</taxon>
        <taxon>Thermomonosporaceae</taxon>
        <taxon>Actinomadura</taxon>
    </lineage>
</organism>
<gene>
    <name evidence="1" type="ORF">H4W34_005498</name>
</gene>
<evidence type="ECO:0008006" key="3">
    <source>
        <dbReference type="Google" id="ProtNLM"/>
    </source>
</evidence>
<evidence type="ECO:0000313" key="2">
    <source>
        <dbReference type="Proteomes" id="UP000627838"/>
    </source>
</evidence>